<dbReference type="AlphaFoldDB" id="A0A8J3SYA3"/>
<reference evidence="1" key="1">
    <citation type="submission" date="2021-01" db="EMBL/GenBank/DDBJ databases">
        <title>Whole genome shotgun sequence of Planobispora takensis NBRC 109077.</title>
        <authorList>
            <person name="Komaki H."/>
            <person name="Tamura T."/>
        </authorList>
    </citation>
    <scope>NUCLEOTIDE SEQUENCE</scope>
    <source>
        <strain evidence="1">NBRC 109077</strain>
    </source>
</reference>
<dbReference type="EMBL" id="BOOK01000031">
    <property type="protein sequence ID" value="GII02383.1"/>
    <property type="molecule type" value="Genomic_DNA"/>
</dbReference>
<evidence type="ECO:0000313" key="2">
    <source>
        <dbReference type="Proteomes" id="UP000634476"/>
    </source>
</evidence>
<protein>
    <submittedName>
        <fullName evidence="1">Uncharacterized protein</fullName>
    </submittedName>
</protein>
<proteinExistence type="predicted"/>
<organism evidence="1 2">
    <name type="scientific">Planobispora takensis</name>
    <dbReference type="NCBI Taxonomy" id="1367882"/>
    <lineage>
        <taxon>Bacteria</taxon>
        <taxon>Bacillati</taxon>
        <taxon>Actinomycetota</taxon>
        <taxon>Actinomycetes</taxon>
        <taxon>Streptosporangiales</taxon>
        <taxon>Streptosporangiaceae</taxon>
        <taxon>Planobispora</taxon>
    </lineage>
</organism>
<accession>A0A8J3SYA3</accession>
<name>A0A8J3SYA3_9ACTN</name>
<gene>
    <name evidence="1" type="ORF">Pta02_43910</name>
</gene>
<comment type="caution">
    <text evidence="1">The sequence shown here is derived from an EMBL/GenBank/DDBJ whole genome shotgun (WGS) entry which is preliminary data.</text>
</comment>
<evidence type="ECO:0000313" key="1">
    <source>
        <dbReference type="EMBL" id="GII02383.1"/>
    </source>
</evidence>
<dbReference type="Proteomes" id="UP000634476">
    <property type="component" value="Unassembled WGS sequence"/>
</dbReference>
<keyword evidence="2" id="KW-1185">Reference proteome</keyword>
<sequence>MRELLPRLHQLSDPLAHLRGSLIGPLRTLPSTLDPFPRLLIAIRHMLDRPDALLAHHVLTQGKQVDPENFTAHSP</sequence>